<dbReference type="Pfam" id="PF01432">
    <property type="entry name" value="Peptidase_M3"/>
    <property type="match status" value="1"/>
</dbReference>
<protein>
    <recommendedName>
        <fullName evidence="13">Dipeptidyl carboxypeptidase</fullName>
        <ecNumber evidence="12">3.4.15.5</ecNumber>
    </recommendedName>
    <alternativeName>
        <fullName evidence="14">Peptidyl-dipeptidase Dcp</fullName>
    </alternativeName>
</protein>
<dbReference type="GO" id="GO:0004180">
    <property type="term" value="F:carboxypeptidase activity"/>
    <property type="evidence" value="ECO:0007669"/>
    <property type="project" value="UniProtKB-KW"/>
</dbReference>
<evidence type="ECO:0000256" key="13">
    <source>
        <dbReference type="ARBA" id="ARBA00070755"/>
    </source>
</evidence>
<dbReference type="InterPro" id="IPR034005">
    <property type="entry name" value="M3A_DCP"/>
</dbReference>
<comment type="function">
    <text evidence="11">Removes dipeptides from the C-termini of N-blocked tripeptides, tetrapeptides and larger peptides.</text>
</comment>
<evidence type="ECO:0000256" key="7">
    <source>
        <dbReference type="ARBA" id="ARBA00022801"/>
    </source>
</evidence>
<keyword evidence="6 15" id="KW-0479">Metal-binding</keyword>
<evidence type="ECO:0000256" key="14">
    <source>
        <dbReference type="ARBA" id="ARBA00075608"/>
    </source>
</evidence>
<evidence type="ECO:0000256" key="9">
    <source>
        <dbReference type="ARBA" id="ARBA00023049"/>
    </source>
</evidence>
<evidence type="ECO:0000256" key="2">
    <source>
        <dbReference type="ARBA" id="ARBA00006040"/>
    </source>
</evidence>
<keyword evidence="5 15" id="KW-0645">Protease</keyword>
<keyword evidence="8 15" id="KW-0862">Zinc</keyword>
<dbReference type="Gene3D" id="3.40.390.10">
    <property type="entry name" value="Collagenase (Catalytic Domain)"/>
    <property type="match status" value="1"/>
</dbReference>
<evidence type="ECO:0000256" key="10">
    <source>
        <dbReference type="ARBA" id="ARBA00052506"/>
    </source>
</evidence>
<dbReference type="FunFam" id="1.10.1370.40:FF:000001">
    <property type="entry name" value="Dipeptidyl carboxypeptidase II"/>
    <property type="match status" value="1"/>
</dbReference>
<dbReference type="CDD" id="cd06456">
    <property type="entry name" value="M3A_DCP"/>
    <property type="match status" value="1"/>
</dbReference>
<dbReference type="GO" id="GO:0006508">
    <property type="term" value="P:proteolysis"/>
    <property type="evidence" value="ECO:0007669"/>
    <property type="project" value="UniProtKB-KW"/>
</dbReference>
<dbReference type="PANTHER" id="PTHR43660">
    <property type="entry name" value="DIPEPTIDYL CARBOXYPEPTIDASE"/>
    <property type="match status" value="1"/>
</dbReference>
<comment type="cofactor">
    <cofactor evidence="15">
        <name>Zn(2+)</name>
        <dbReference type="ChEBI" id="CHEBI:29105"/>
    </cofactor>
    <text evidence="15">Binds 1 zinc ion.</text>
</comment>
<evidence type="ECO:0000256" key="8">
    <source>
        <dbReference type="ARBA" id="ARBA00022833"/>
    </source>
</evidence>
<evidence type="ECO:0000256" key="12">
    <source>
        <dbReference type="ARBA" id="ARBA00066668"/>
    </source>
</evidence>
<evidence type="ECO:0000259" key="17">
    <source>
        <dbReference type="Pfam" id="PF01432"/>
    </source>
</evidence>
<dbReference type="InterPro" id="IPR024079">
    <property type="entry name" value="MetalloPept_cat_dom_sf"/>
</dbReference>
<evidence type="ECO:0000256" key="3">
    <source>
        <dbReference type="ARBA" id="ARBA00022490"/>
    </source>
</evidence>
<evidence type="ECO:0000256" key="4">
    <source>
        <dbReference type="ARBA" id="ARBA00022645"/>
    </source>
</evidence>
<evidence type="ECO:0000256" key="16">
    <source>
        <dbReference type="SAM" id="SignalP"/>
    </source>
</evidence>
<dbReference type="Proteomes" id="UP000612361">
    <property type="component" value="Unassembled WGS sequence"/>
</dbReference>
<keyword evidence="19" id="KW-1185">Reference proteome</keyword>
<reference evidence="18" key="1">
    <citation type="submission" date="2020-08" db="EMBL/GenBank/DDBJ databases">
        <title>Novel species isolated from subtropical streams in China.</title>
        <authorList>
            <person name="Lu H."/>
        </authorList>
    </citation>
    <scope>NUCLEOTIDE SEQUENCE</scope>
    <source>
        <strain evidence="18">CY7W</strain>
    </source>
</reference>
<dbReference type="InterPro" id="IPR001567">
    <property type="entry name" value="Pept_M3A_M3B_dom"/>
</dbReference>
<dbReference type="AlphaFoldDB" id="A0A923KRJ1"/>
<dbReference type="Gene3D" id="1.10.1370.40">
    <property type="match status" value="1"/>
</dbReference>
<gene>
    <name evidence="18" type="ORF">H8K47_00895</name>
</gene>
<accession>A0A923KRJ1</accession>
<dbReference type="EC" id="3.4.15.5" evidence="12"/>
<evidence type="ECO:0000313" key="18">
    <source>
        <dbReference type="EMBL" id="MBC3933904.1"/>
    </source>
</evidence>
<dbReference type="GO" id="GO:0004222">
    <property type="term" value="F:metalloendopeptidase activity"/>
    <property type="evidence" value="ECO:0007669"/>
    <property type="project" value="InterPro"/>
</dbReference>
<dbReference type="GO" id="GO:0046872">
    <property type="term" value="F:metal ion binding"/>
    <property type="evidence" value="ECO:0007669"/>
    <property type="project" value="UniProtKB-UniRule"/>
</dbReference>
<keyword evidence="16" id="KW-0732">Signal</keyword>
<comment type="similarity">
    <text evidence="2 15">Belongs to the peptidase M3 family.</text>
</comment>
<evidence type="ECO:0000313" key="19">
    <source>
        <dbReference type="Proteomes" id="UP000612361"/>
    </source>
</evidence>
<feature type="chain" id="PRO_5036771285" description="Dipeptidyl carboxypeptidase" evidence="16">
    <location>
        <begin position="21"/>
        <end position="717"/>
    </location>
</feature>
<evidence type="ECO:0000256" key="15">
    <source>
        <dbReference type="RuleBase" id="RU003435"/>
    </source>
</evidence>
<feature type="signal peptide" evidence="16">
    <location>
        <begin position="1"/>
        <end position="20"/>
    </location>
</feature>
<dbReference type="GO" id="GO:0005829">
    <property type="term" value="C:cytosol"/>
    <property type="evidence" value="ECO:0007669"/>
    <property type="project" value="TreeGrafter"/>
</dbReference>
<dbReference type="RefSeq" id="WP_186879541.1">
    <property type="nucleotide sequence ID" value="NZ_JACOGG010000001.1"/>
</dbReference>
<evidence type="ECO:0000256" key="5">
    <source>
        <dbReference type="ARBA" id="ARBA00022670"/>
    </source>
</evidence>
<dbReference type="InterPro" id="IPR024077">
    <property type="entry name" value="Neurolysin/TOP_dom2"/>
</dbReference>
<keyword evidence="9 15" id="KW-0482">Metalloprotease</keyword>
<name>A0A923KRJ1_9BURK</name>
<dbReference type="SUPFAM" id="SSF55486">
    <property type="entry name" value="Metalloproteases ('zincins'), catalytic domain"/>
    <property type="match status" value="1"/>
</dbReference>
<evidence type="ECO:0000256" key="6">
    <source>
        <dbReference type="ARBA" id="ARBA00022723"/>
    </source>
</evidence>
<dbReference type="InterPro" id="IPR045090">
    <property type="entry name" value="Pept_M3A_M3B"/>
</dbReference>
<keyword evidence="4" id="KW-0121">Carboxypeptidase</keyword>
<dbReference type="PANTHER" id="PTHR43660:SF1">
    <property type="entry name" value="DIPEPTIDYL CARBOXYPEPTIDASE"/>
    <property type="match status" value="1"/>
</dbReference>
<evidence type="ECO:0000256" key="1">
    <source>
        <dbReference type="ARBA" id="ARBA00004496"/>
    </source>
</evidence>
<feature type="domain" description="Peptidase M3A/M3B catalytic" evidence="17">
    <location>
        <begin position="268"/>
        <end position="713"/>
    </location>
</feature>
<dbReference type="GO" id="GO:0008241">
    <property type="term" value="F:peptidyl-dipeptidase activity"/>
    <property type="evidence" value="ECO:0007669"/>
    <property type="project" value="UniProtKB-EC"/>
</dbReference>
<dbReference type="FunFam" id="3.40.390.10:FF:000009">
    <property type="entry name" value="Oligopeptidase A"/>
    <property type="match status" value="1"/>
</dbReference>
<proteinExistence type="inferred from homology"/>
<comment type="catalytic activity">
    <reaction evidence="10">
        <text>Hydrolysis of unblocked, C-terminal dipeptides from oligopeptides, with broad specificity. Does not hydrolyze bonds in which P1' is Pro, or both P1 and P1' are Gly.</text>
        <dbReference type="EC" id="3.4.15.5"/>
    </reaction>
</comment>
<organism evidence="18 19">
    <name type="scientific">Undibacterium rugosum</name>
    <dbReference type="NCBI Taxonomy" id="2762291"/>
    <lineage>
        <taxon>Bacteria</taxon>
        <taxon>Pseudomonadati</taxon>
        <taxon>Pseudomonadota</taxon>
        <taxon>Betaproteobacteria</taxon>
        <taxon>Burkholderiales</taxon>
        <taxon>Oxalobacteraceae</taxon>
        <taxon>Undibacterium</taxon>
    </lineage>
</organism>
<comment type="caution">
    <text evidence="18">The sequence shown here is derived from an EMBL/GenBank/DDBJ whole genome shotgun (WGS) entry which is preliminary data.</text>
</comment>
<evidence type="ECO:0000256" key="11">
    <source>
        <dbReference type="ARBA" id="ARBA00054529"/>
    </source>
</evidence>
<sequence>MNKTLLMLLCSALTIQTSYADETAPTQTASNKPVSIARTAHNPLLATSTLAYGLPAFNKIRNEHFAPAFATAIRLHEKEIAAIANNRAKPSFENTIVALERSGQTLNRVSTIFFNLTATHTNPVLEALSSEMAPKLSAHQDLISLNDKLFARIEQIVKVRDQLKLDAESSRLLDRYYTDFVRAGAKLDATQKDKLKALNAQLATLGNQFSQNVLKETNSSALVLEHKEDLAGLSDAEIQIAAAAAKAKGMDGKFLIPLMNTTGQPAIASLEKREIRQRLHEASVNRGSHGGENDNRKIAIELARLRAERAQLLGYAHYADYGLEDETAKTSTAVNKMLSGLAPAAVANAKAEAAELQKLIDAKQGGFQLAAWDWAYYTEQLRKEKYAFDDGQLRPYFELNQVLEKGVFFAATKLYGITFKERKDLPVYHPSVRVYEIFDADGKPMALFLADMYARDSKRGGAWMNSYVEQSHLFGNKPVIANHLNIPQPPAGEPTLLTVDEVKTAFHEFGHALHGLFSNVKYPRFSGTNVPRDFVEYPSQVNEMWATWPEVLKNYAKHYQTGAPIPQDLLDKVAASKKFNQGYTTTEYIAASLLDQRWHQLTPAQIPGDAIAFEQAALKDMGVDFAPVPPRYRTTYFSHIFGGGYSAGYYAYLWSEVLDADTVEWFHEQGGLSRKNGDWFRRQLLSRGGSIDPMESFRQFRGRDPKIEPLLLRRGLK</sequence>
<keyword evidence="3" id="KW-0963">Cytoplasm</keyword>
<dbReference type="EMBL" id="JACOGG010000001">
    <property type="protein sequence ID" value="MBC3933904.1"/>
    <property type="molecule type" value="Genomic_DNA"/>
</dbReference>
<keyword evidence="7 15" id="KW-0378">Hydrolase</keyword>
<dbReference type="Gene3D" id="1.10.1370.10">
    <property type="entry name" value="Neurolysin, domain 3"/>
    <property type="match status" value="1"/>
</dbReference>
<comment type="subcellular location">
    <subcellularLocation>
        <location evidence="1">Cytoplasm</location>
    </subcellularLocation>
</comment>